<accession>A0ABP7WH08</accession>
<feature type="transmembrane region" description="Helical" evidence="3">
    <location>
        <begin position="7"/>
        <end position="28"/>
    </location>
</feature>
<dbReference type="Gene3D" id="3.60.21.10">
    <property type="match status" value="1"/>
</dbReference>
<dbReference type="InterPro" id="IPR051158">
    <property type="entry name" value="Metallophosphoesterase_sf"/>
</dbReference>
<dbReference type="InterPro" id="IPR004843">
    <property type="entry name" value="Calcineurin-like_PHP"/>
</dbReference>
<evidence type="ECO:0000313" key="5">
    <source>
        <dbReference type="EMBL" id="GAA4088481.1"/>
    </source>
</evidence>
<feature type="transmembrane region" description="Helical" evidence="3">
    <location>
        <begin position="106"/>
        <end position="123"/>
    </location>
</feature>
<dbReference type="SUPFAM" id="SSF56300">
    <property type="entry name" value="Metallo-dependent phosphatases"/>
    <property type="match status" value="1"/>
</dbReference>
<keyword evidence="2" id="KW-0378">Hydrolase</keyword>
<dbReference type="PANTHER" id="PTHR31302">
    <property type="entry name" value="TRANSMEMBRANE PROTEIN WITH METALLOPHOSPHOESTERASE DOMAIN-RELATED"/>
    <property type="match status" value="1"/>
</dbReference>
<evidence type="ECO:0000256" key="1">
    <source>
        <dbReference type="ARBA" id="ARBA00022723"/>
    </source>
</evidence>
<keyword evidence="6" id="KW-1185">Reference proteome</keyword>
<name>A0ABP7WH08_9SPHI</name>
<feature type="domain" description="Calcineurin-like phosphoesterase" evidence="4">
    <location>
        <begin position="149"/>
        <end position="329"/>
    </location>
</feature>
<feature type="transmembrane region" description="Helical" evidence="3">
    <location>
        <begin position="34"/>
        <end position="53"/>
    </location>
</feature>
<keyword evidence="3" id="KW-0472">Membrane</keyword>
<proteinExistence type="predicted"/>
<evidence type="ECO:0000313" key="6">
    <source>
        <dbReference type="Proteomes" id="UP001500841"/>
    </source>
</evidence>
<dbReference type="CDD" id="cd07385">
    <property type="entry name" value="MPP_YkuE_C"/>
    <property type="match status" value="1"/>
</dbReference>
<reference evidence="6" key="1">
    <citation type="journal article" date="2019" name="Int. J. Syst. Evol. Microbiol.">
        <title>The Global Catalogue of Microorganisms (GCM) 10K type strain sequencing project: providing services to taxonomists for standard genome sequencing and annotation.</title>
        <authorList>
            <consortium name="The Broad Institute Genomics Platform"/>
            <consortium name="The Broad Institute Genome Sequencing Center for Infectious Disease"/>
            <person name="Wu L."/>
            <person name="Ma J."/>
        </authorList>
    </citation>
    <scope>NUCLEOTIDE SEQUENCE [LARGE SCALE GENOMIC DNA]</scope>
    <source>
        <strain evidence="6">JCM 17085</strain>
    </source>
</reference>
<sequence length="398" mass="45038">MRKRVLYILILWLFADVYFFTAVSTLTANPAWHWAYWLVDILIVAGVVFTIFGRKRGAAPRAMSWVMALMLLSAVPKILGTPVLLIEDVVRAFSGFPPRSIWVSELALIVAVIPFLGLLFGLTRGRHHYTVHRHTLYFPDLPEAFDGFTLTQLSDIHAGSFTSEKGVNKGIDLVNAQHSDVILFTGDLVNNKASEMHPWISAFSRLQARLGKYSVLGNHDYGDYTQWDNKALKAANLISLKNVHKQIGFRLLLDEAVTITKEGQTITLIGVENWGKGGFHKYGDLEKAAANVPDDQFKILMSHDPSHWEAKTLNHLKHIHLTLSGHTHGAQFGIELFGFKWSPIKYVYKQWAGLYKQKDRYLYVNRGFGFLGLKGRVGIWPEITVLTLRKSQEPRNKS</sequence>
<dbReference type="Proteomes" id="UP001500841">
    <property type="component" value="Unassembled WGS sequence"/>
</dbReference>
<keyword evidence="3" id="KW-1133">Transmembrane helix</keyword>
<dbReference type="InterPro" id="IPR029052">
    <property type="entry name" value="Metallo-depent_PP-like"/>
</dbReference>
<organism evidence="5 6">
    <name type="scientific">Mucilaginibacter panaciglaebae</name>
    <dbReference type="NCBI Taxonomy" id="502331"/>
    <lineage>
        <taxon>Bacteria</taxon>
        <taxon>Pseudomonadati</taxon>
        <taxon>Bacteroidota</taxon>
        <taxon>Sphingobacteriia</taxon>
        <taxon>Sphingobacteriales</taxon>
        <taxon>Sphingobacteriaceae</taxon>
        <taxon>Mucilaginibacter</taxon>
    </lineage>
</organism>
<evidence type="ECO:0000259" key="4">
    <source>
        <dbReference type="Pfam" id="PF00149"/>
    </source>
</evidence>
<feature type="transmembrane region" description="Helical" evidence="3">
    <location>
        <begin position="65"/>
        <end position="86"/>
    </location>
</feature>
<evidence type="ECO:0000256" key="3">
    <source>
        <dbReference type="SAM" id="Phobius"/>
    </source>
</evidence>
<comment type="caution">
    <text evidence="5">The sequence shown here is derived from an EMBL/GenBank/DDBJ whole genome shotgun (WGS) entry which is preliminary data.</text>
</comment>
<dbReference type="Pfam" id="PF00149">
    <property type="entry name" value="Metallophos"/>
    <property type="match status" value="1"/>
</dbReference>
<keyword evidence="1" id="KW-0479">Metal-binding</keyword>
<gene>
    <name evidence="5" type="ORF">GCM10022392_07150</name>
</gene>
<protein>
    <submittedName>
        <fullName evidence="5">Metallophosphoesterase</fullName>
    </submittedName>
</protein>
<keyword evidence="3" id="KW-0812">Transmembrane</keyword>
<dbReference type="RefSeq" id="WP_345101075.1">
    <property type="nucleotide sequence ID" value="NZ_BAABCV010000002.1"/>
</dbReference>
<dbReference type="EMBL" id="BAABCV010000002">
    <property type="protein sequence ID" value="GAA4088481.1"/>
    <property type="molecule type" value="Genomic_DNA"/>
</dbReference>
<evidence type="ECO:0000256" key="2">
    <source>
        <dbReference type="ARBA" id="ARBA00022801"/>
    </source>
</evidence>
<dbReference type="PANTHER" id="PTHR31302:SF31">
    <property type="entry name" value="PHOSPHODIESTERASE YAEI"/>
    <property type="match status" value="1"/>
</dbReference>